<feature type="transmembrane region" description="Helical" evidence="7">
    <location>
        <begin position="278"/>
        <end position="299"/>
    </location>
</feature>
<dbReference type="Pfam" id="PF00005">
    <property type="entry name" value="ABC_tran"/>
    <property type="match status" value="1"/>
</dbReference>
<evidence type="ECO:0000259" key="9">
    <source>
        <dbReference type="PROSITE" id="PS50929"/>
    </source>
</evidence>
<dbReference type="EMBL" id="LNXT01000021">
    <property type="protein sequence ID" value="KTC71520.1"/>
    <property type="molecule type" value="Genomic_DNA"/>
</dbReference>
<dbReference type="PANTHER" id="PTHR24221:SF654">
    <property type="entry name" value="ATP-BINDING CASSETTE SUB-FAMILY B MEMBER 6"/>
    <property type="match status" value="1"/>
</dbReference>
<dbReference type="Pfam" id="PF00664">
    <property type="entry name" value="ABC_membrane"/>
    <property type="match status" value="1"/>
</dbReference>
<dbReference type="STRING" id="28083.Lbir_1672"/>
<feature type="transmembrane region" description="Helical" evidence="7">
    <location>
        <begin position="170"/>
        <end position="192"/>
    </location>
</feature>
<sequence>MTDNHRLVISPESITDILGMLEEQNGESANYSFLAACTLVAKAADITLINPETARCEDQSCIHLLTGIANRSQFRFREIHLADHWWDYDNGPLLAFTSEGNHPCALIPSKGGYKLHIPGLEEPIAIGKINAHLVINEAFYFYKPFPAGKISVKEVLQYVYQQTSGDIKRLLAIQVLLAMLALVIPIGTGYLFSVAIPFADQSALLQVVIAFILNAFVTASLQFVQIMSLFRIKLKANGNAQAAIWDRVLKFPARFFSRFQIGDLTNRIASIDAIQQELTLNLLISSSNGLIFIFSLILLGYLLPVFSFVLLLFIILAGFVSLLITFKQLRFLRRYFHVNGENQSLLLQIFSSINKIRCAHREEFILNLWLRKFIEKMVLFHKSSKLAIIDKVFNTLFSLFSTFFLYLFVVNMDSSLNLGMFILYNTAFSQLFISFIGLWNSINQMVRVIPIFERSKPVLQTESENYQKENYKLAVKGVIEFRELQFKYSKNEAPICAGLSLKIAQGEYIGILGKSGVGKSTLLRLLLGFEKPQKGQIFFDDIELSRLNLQHLRSQLGVILQTSALMPGSILSNIIGINSGLTEEDAWQAAHLARVASDIEKMPMGMRSVITDRYGAVSLGQRQRILIARALAKKPRILILDEAMSGMDNETLDLLKICIESLAMTRVVITHRPEFLSGADAIYIFENGLLNHAGKYEELCRSRVFEKFSILKAG</sequence>
<proteinExistence type="predicted"/>
<keyword evidence="3" id="KW-0547">Nucleotide-binding</keyword>
<evidence type="ECO:0000256" key="5">
    <source>
        <dbReference type="ARBA" id="ARBA00022989"/>
    </source>
</evidence>
<evidence type="ECO:0000256" key="3">
    <source>
        <dbReference type="ARBA" id="ARBA00022741"/>
    </source>
</evidence>
<name>A0A378I7Q2_9GAMM</name>
<evidence type="ECO:0000313" key="11">
    <source>
        <dbReference type="EMBL" id="STX30872.1"/>
    </source>
</evidence>
<reference evidence="10 12" key="1">
    <citation type="submission" date="2015-11" db="EMBL/GenBank/DDBJ databases">
        <title>Genomic analysis of 38 Legionella species identifies large and diverse effector repertoires.</title>
        <authorList>
            <person name="Burstein D."/>
            <person name="Amaro F."/>
            <person name="Zusman T."/>
            <person name="Lifshitz Z."/>
            <person name="Cohen O."/>
            <person name="Gilbert J.A."/>
            <person name="Pupko T."/>
            <person name="Shuman H.A."/>
            <person name="Segal G."/>
        </authorList>
    </citation>
    <scope>NUCLEOTIDE SEQUENCE [LARGE SCALE GENOMIC DNA]</scope>
    <source>
        <strain evidence="10 12">CDC#1407-AL-14</strain>
    </source>
</reference>
<dbReference type="PANTHER" id="PTHR24221">
    <property type="entry name" value="ATP-BINDING CASSETTE SUB-FAMILY B"/>
    <property type="match status" value="1"/>
</dbReference>
<dbReference type="InterPro" id="IPR039421">
    <property type="entry name" value="Type_1_exporter"/>
</dbReference>
<feature type="domain" description="ABC transporter" evidence="8">
    <location>
        <begin position="479"/>
        <end position="712"/>
    </location>
</feature>
<dbReference type="InterPro" id="IPR036640">
    <property type="entry name" value="ABC1_TM_sf"/>
</dbReference>
<feature type="transmembrane region" description="Helical" evidence="7">
    <location>
        <begin position="305"/>
        <end position="326"/>
    </location>
</feature>
<gene>
    <name evidence="11" type="primary">hlyB</name>
    <name evidence="10" type="ORF">Lbir_1672</name>
    <name evidence="11" type="ORF">NCTC12437_00639</name>
</gene>
<dbReference type="PROSITE" id="PS50893">
    <property type="entry name" value="ABC_TRANSPORTER_2"/>
    <property type="match status" value="1"/>
</dbReference>
<dbReference type="PROSITE" id="PS00211">
    <property type="entry name" value="ABC_TRANSPORTER_1"/>
    <property type="match status" value="1"/>
</dbReference>
<dbReference type="InterPro" id="IPR027417">
    <property type="entry name" value="P-loop_NTPase"/>
</dbReference>
<evidence type="ECO:0000313" key="10">
    <source>
        <dbReference type="EMBL" id="KTC71520.1"/>
    </source>
</evidence>
<dbReference type="InterPro" id="IPR003593">
    <property type="entry name" value="AAA+_ATPase"/>
</dbReference>
<organism evidence="11 13">
    <name type="scientific">Legionella birminghamensis</name>
    <dbReference type="NCBI Taxonomy" id="28083"/>
    <lineage>
        <taxon>Bacteria</taxon>
        <taxon>Pseudomonadati</taxon>
        <taxon>Pseudomonadota</taxon>
        <taxon>Gammaproteobacteria</taxon>
        <taxon>Legionellales</taxon>
        <taxon>Legionellaceae</taxon>
        <taxon>Legionella</taxon>
    </lineage>
</organism>
<evidence type="ECO:0000259" key="8">
    <source>
        <dbReference type="PROSITE" id="PS50893"/>
    </source>
</evidence>
<evidence type="ECO:0000256" key="2">
    <source>
        <dbReference type="ARBA" id="ARBA00022692"/>
    </source>
</evidence>
<dbReference type="EC" id="3.6.3.44" evidence="11"/>
<evidence type="ECO:0000256" key="4">
    <source>
        <dbReference type="ARBA" id="ARBA00022840"/>
    </source>
</evidence>
<dbReference type="SUPFAM" id="SSF52540">
    <property type="entry name" value="P-loop containing nucleoside triphosphate hydrolases"/>
    <property type="match status" value="1"/>
</dbReference>
<dbReference type="AlphaFoldDB" id="A0A378I7Q2"/>
<feature type="transmembrane region" description="Helical" evidence="7">
    <location>
        <begin position="204"/>
        <end position="224"/>
    </location>
</feature>
<accession>A0A378I7Q2</accession>
<dbReference type="SUPFAM" id="SSF90123">
    <property type="entry name" value="ABC transporter transmembrane region"/>
    <property type="match status" value="1"/>
</dbReference>
<keyword evidence="11" id="KW-0378">Hydrolase</keyword>
<keyword evidence="5 7" id="KW-1133">Transmembrane helix</keyword>
<dbReference type="Proteomes" id="UP000255066">
    <property type="component" value="Unassembled WGS sequence"/>
</dbReference>
<reference evidence="11 13" key="2">
    <citation type="submission" date="2018-06" db="EMBL/GenBank/DDBJ databases">
        <authorList>
            <consortium name="Pathogen Informatics"/>
            <person name="Doyle S."/>
        </authorList>
    </citation>
    <scope>NUCLEOTIDE SEQUENCE [LARGE SCALE GENOMIC DNA]</scope>
    <source>
        <strain evidence="11 13">NCTC12437</strain>
    </source>
</reference>
<evidence type="ECO:0000256" key="6">
    <source>
        <dbReference type="ARBA" id="ARBA00023136"/>
    </source>
</evidence>
<keyword evidence="6 7" id="KW-0472">Membrane</keyword>
<dbReference type="Gene3D" id="3.40.50.300">
    <property type="entry name" value="P-loop containing nucleotide triphosphate hydrolases"/>
    <property type="match status" value="1"/>
</dbReference>
<dbReference type="InterPro" id="IPR011527">
    <property type="entry name" value="ABC1_TM_dom"/>
</dbReference>
<keyword evidence="4" id="KW-0067">ATP-binding</keyword>
<evidence type="ECO:0000256" key="7">
    <source>
        <dbReference type="SAM" id="Phobius"/>
    </source>
</evidence>
<evidence type="ECO:0000313" key="12">
    <source>
        <dbReference type="Proteomes" id="UP000054735"/>
    </source>
</evidence>
<dbReference type="Gene3D" id="1.20.1560.10">
    <property type="entry name" value="ABC transporter type 1, transmembrane domain"/>
    <property type="match status" value="1"/>
</dbReference>
<dbReference type="RefSeq" id="WP_058523729.1">
    <property type="nucleotide sequence ID" value="NZ_CAAAHV010000019.1"/>
</dbReference>
<keyword evidence="12" id="KW-1185">Reference proteome</keyword>
<dbReference type="GO" id="GO:0005524">
    <property type="term" value="F:ATP binding"/>
    <property type="evidence" value="ECO:0007669"/>
    <property type="project" value="UniProtKB-KW"/>
</dbReference>
<feature type="domain" description="ABC transmembrane type-1" evidence="9">
    <location>
        <begin position="170"/>
        <end position="447"/>
    </location>
</feature>
<comment type="subcellular location">
    <subcellularLocation>
        <location evidence="1">Cell membrane</location>
        <topology evidence="1">Multi-pass membrane protein</topology>
    </subcellularLocation>
</comment>
<dbReference type="PROSITE" id="PS50929">
    <property type="entry name" value="ABC_TM1F"/>
    <property type="match status" value="1"/>
</dbReference>
<evidence type="ECO:0000256" key="1">
    <source>
        <dbReference type="ARBA" id="ARBA00004651"/>
    </source>
</evidence>
<dbReference type="Proteomes" id="UP000054735">
    <property type="component" value="Unassembled WGS sequence"/>
</dbReference>
<dbReference type="InterPro" id="IPR003439">
    <property type="entry name" value="ABC_transporter-like_ATP-bd"/>
</dbReference>
<feature type="transmembrane region" description="Helical" evidence="7">
    <location>
        <begin position="421"/>
        <end position="439"/>
    </location>
</feature>
<dbReference type="GO" id="GO:0005886">
    <property type="term" value="C:plasma membrane"/>
    <property type="evidence" value="ECO:0007669"/>
    <property type="project" value="UniProtKB-SubCell"/>
</dbReference>
<dbReference type="GO" id="GO:0140359">
    <property type="term" value="F:ABC-type transporter activity"/>
    <property type="evidence" value="ECO:0007669"/>
    <property type="project" value="InterPro"/>
</dbReference>
<dbReference type="InterPro" id="IPR017871">
    <property type="entry name" value="ABC_transporter-like_CS"/>
</dbReference>
<evidence type="ECO:0000313" key="13">
    <source>
        <dbReference type="Proteomes" id="UP000255066"/>
    </source>
</evidence>
<keyword evidence="2 7" id="KW-0812">Transmembrane</keyword>
<dbReference type="SMART" id="SM00382">
    <property type="entry name" value="AAA"/>
    <property type="match status" value="1"/>
</dbReference>
<dbReference type="GO" id="GO:0016887">
    <property type="term" value="F:ATP hydrolysis activity"/>
    <property type="evidence" value="ECO:0007669"/>
    <property type="project" value="InterPro"/>
</dbReference>
<protein>
    <submittedName>
        <fullName evidence="11">ABC transporter</fullName>
        <ecNumber evidence="11">3.6.3.44</ecNumber>
    </submittedName>
</protein>
<feature type="transmembrane region" description="Helical" evidence="7">
    <location>
        <begin position="392"/>
        <end position="409"/>
    </location>
</feature>
<dbReference type="GO" id="GO:0034040">
    <property type="term" value="F:ATPase-coupled lipid transmembrane transporter activity"/>
    <property type="evidence" value="ECO:0007669"/>
    <property type="project" value="TreeGrafter"/>
</dbReference>
<dbReference type="EMBL" id="UGNW01000001">
    <property type="protein sequence ID" value="STX30872.1"/>
    <property type="molecule type" value="Genomic_DNA"/>
</dbReference>
<dbReference type="OrthoDB" id="9787557at2"/>